<dbReference type="AlphaFoldDB" id="A0A8J6Q1R9"/>
<reference evidence="4 5" key="1">
    <citation type="journal article" date="2018" name="J. Microbiol.">
        <title>Aestuariibaculum marinum sp. nov., a marine bacterium isolated from seawater in South Korea.</title>
        <authorList>
            <person name="Choi J."/>
            <person name="Lee D."/>
            <person name="Jang J.H."/>
            <person name="Cha S."/>
            <person name="Seo T."/>
        </authorList>
    </citation>
    <scope>NUCLEOTIDE SEQUENCE [LARGE SCALE GENOMIC DNA]</scope>
    <source>
        <strain evidence="4 5">IP7</strain>
    </source>
</reference>
<comment type="caution">
    <text evidence="4">The sequence shown here is derived from an EMBL/GenBank/DDBJ whole genome shotgun (WGS) entry which is preliminary data.</text>
</comment>
<organism evidence="4 5">
    <name type="scientific">Aestuariibaculum marinum</name>
    <dbReference type="NCBI Taxonomy" id="2683592"/>
    <lineage>
        <taxon>Bacteria</taxon>
        <taxon>Pseudomonadati</taxon>
        <taxon>Bacteroidota</taxon>
        <taxon>Flavobacteriia</taxon>
        <taxon>Flavobacteriales</taxon>
        <taxon>Flavobacteriaceae</taxon>
    </lineage>
</organism>
<accession>A0A8J6Q1R9</accession>
<evidence type="ECO:0000313" key="4">
    <source>
        <dbReference type="EMBL" id="MBD0824012.1"/>
    </source>
</evidence>
<protein>
    <submittedName>
        <fullName evidence="4">ATP-binding cassette domain-containing protein</fullName>
    </submittedName>
</protein>
<dbReference type="Proteomes" id="UP000621516">
    <property type="component" value="Unassembled WGS sequence"/>
</dbReference>
<dbReference type="PANTHER" id="PTHR43158:SF2">
    <property type="entry name" value="SKFA PEPTIDE EXPORT ATP-BINDING PROTEIN SKFE"/>
    <property type="match status" value="1"/>
</dbReference>
<feature type="domain" description="ABC transporter" evidence="3">
    <location>
        <begin position="3"/>
        <end position="221"/>
    </location>
</feature>
<dbReference type="PANTHER" id="PTHR43158">
    <property type="entry name" value="SKFA PEPTIDE EXPORT ATP-BINDING PROTEIN SKFE"/>
    <property type="match status" value="1"/>
</dbReference>
<dbReference type="EMBL" id="JACVXD010000003">
    <property type="protein sequence ID" value="MBD0824012.1"/>
    <property type="molecule type" value="Genomic_DNA"/>
</dbReference>
<dbReference type="Pfam" id="PF00005">
    <property type="entry name" value="ABC_tran"/>
    <property type="match status" value="1"/>
</dbReference>
<dbReference type="SMART" id="SM00382">
    <property type="entry name" value="AAA"/>
    <property type="match status" value="1"/>
</dbReference>
<dbReference type="InterPro" id="IPR003439">
    <property type="entry name" value="ABC_transporter-like_ATP-bd"/>
</dbReference>
<dbReference type="GO" id="GO:0005524">
    <property type="term" value="F:ATP binding"/>
    <property type="evidence" value="ECO:0007669"/>
    <property type="project" value="UniProtKB-KW"/>
</dbReference>
<evidence type="ECO:0000256" key="1">
    <source>
        <dbReference type="ARBA" id="ARBA00022741"/>
    </source>
</evidence>
<proteinExistence type="predicted"/>
<dbReference type="Gene3D" id="3.40.50.300">
    <property type="entry name" value="P-loop containing nucleotide triphosphate hydrolases"/>
    <property type="match status" value="1"/>
</dbReference>
<gene>
    <name evidence="4" type="ORF">ICJ85_08245</name>
</gene>
<sequence length="221" mass="25663">MVLELDNVELYFKRKRILGSTYLRAEKGKVTGILGRNGSGKSCILNIIFGSLSPKYKLLRINGTHILKALFLSKTVAFLPQHDFIPNRKKIISIFNLFKVNWVEFAKAFPEFYKFKDKHFNQLSGGERRFIEIYLILKKHCDIVLLDEPFNGISPLMIEHVKTLINEEKQNKIIIITDHRYNDVIDVSDNLYLIFNGTSKSIKNLEELETYNYLSMGTLNQ</sequence>
<keyword evidence="2 4" id="KW-0067">ATP-binding</keyword>
<name>A0A8J6Q1R9_9FLAO</name>
<evidence type="ECO:0000256" key="2">
    <source>
        <dbReference type="ARBA" id="ARBA00022840"/>
    </source>
</evidence>
<dbReference type="SUPFAM" id="SSF52540">
    <property type="entry name" value="P-loop containing nucleoside triphosphate hydrolases"/>
    <property type="match status" value="1"/>
</dbReference>
<evidence type="ECO:0000259" key="3">
    <source>
        <dbReference type="PROSITE" id="PS50893"/>
    </source>
</evidence>
<dbReference type="GO" id="GO:0016887">
    <property type="term" value="F:ATP hydrolysis activity"/>
    <property type="evidence" value="ECO:0007669"/>
    <property type="project" value="InterPro"/>
</dbReference>
<dbReference type="InterPro" id="IPR003593">
    <property type="entry name" value="AAA+_ATPase"/>
</dbReference>
<keyword evidence="1" id="KW-0547">Nucleotide-binding</keyword>
<evidence type="ECO:0000313" key="5">
    <source>
        <dbReference type="Proteomes" id="UP000621516"/>
    </source>
</evidence>
<keyword evidence="5" id="KW-1185">Reference proteome</keyword>
<dbReference type="PROSITE" id="PS50893">
    <property type="entry name" value="ABC_TRANSPORTER_2"/>
    <property type="match status" value="1"/>
</dbReference>
<dbReference type="InterPro" id="IPR027417">
    <property type="entry name" value="P-loop_NTPase"/>
</dbReference>